<gene>
    <name evidence="3" type="ORF">SASPL_144913</name>
</gene>
<sequence>MQRNVVPNRVWLNLLPKSKRDEVPCFGFEHRETSEELGSVGAEQQTRFPSFHPLSCFPVSGFLCSFLFVLRDPFWIKMGFSRNSCIDATEPPQFHVKTEALCGDQLLYDCESYELDDCEVKFKSLLHKMFWDFGLGCVIPRRQRRSSGKNEEKGGRGLDHNKAWLLAESGGCAAEEPHSVHSSFRFSLCSQVELESMAVNRSNSATVLMVNLNNGLLTDSKSEDLKWRRIESLERRISPLAHSLIRFSYSDILSATRNFSKGRVLGRGALSCVFRGRVGFMRRAVAIKRLERDDKESSKAFCRELMIASSLHNPHIVPLVGFCLDAEMGLFLVYKYVSGGSLERSLHGKKRGCPALPWPVRYKVAVGIAEAIDYLHNGTERCVVHRDIKPSNILVSSKKTPKLCDFGLATWTPAPSVPFLCKTVKGTFGYESSGPGEENLVQWVGLDFSYAKPLLQQGGVEKLLDPRLVFTLKSTSQVTRMARAAAACINIESRRPEMGEIVTILKGDESGALTRSKTLKNSMNDSHFELLRTKSEMKNHFALAMLGVDLDDEDSLDRREGCELFVGDEAVAIRVDFDHHVLDFFGGDASQRLEGVAELAGRDLAVTVGVEMLEEPLAVGYILWIIIGHFLFLGKFGVVF</sequence>
<keyword evidence="4" id="KW-1185">Reference proteome</keyword>
<reference evidence="3" key="2">
    <citation type="submission" date="2020-08" db="EMBL/GenBank/DDBJ databases">
        <title>Plant Genome Project.</title>
        <authorList>
            <person name="Zhang R.-G."/>
        </authorList>
    </citation>
    <scope>NUCLEOTIDE SEQUENCE</scope>
    <source>
        <strain evidence="3">Huo1</strain>
        <tissue evidence="3">Leaf</tissue>
    </source>
</reference>
<keyword evidence="1" id="KW-1133">Transmembrane helix</keyword>
<dbReference type="AlphaFoldDB" id="A0A8X8WHW3"/>
<keyword evidence="1" id="KW-0812">Transmembrane</keyword>
<keyword evidence="1" id="KW-0472">Membrane</keyword>
<feature type="domain" description="Protein kinase" evidence="2">
    <location>
        <begin position="259"/>
        <end position="582"/>
    </location>
</feature>
<protein>
    <recommendedName>
        <fullName evidence="2">Protein kinase domain-containing protein</fullName>
    </recommendedName>
</protein>
<dbReference type="Gene3D" id="3.30.200.20">
    <property type="entry name" value="Phosphorylase Kinase, domain 1"/>
    <property type="match status" value="1"/>
</dbReference>
<accession>A0A8X8WHW3</accession>
<reference evidence="3" key="1">
    <citation type="submission" date="2018-01" db="EMBL/GenBank/DDBJ databases">
        <authorList>
            <person name="Mao J.F."/>
        </authorList>
    </citation>
    <scope>NUCLEOTIDE SEQUENCE</scope>
    <source>
        <strain evidence="3">Huo1</strain>
        <tissue evidence="3">Leaf</tissue>
    </source>
</reference>
<evidence type="ECO:0000313" key="3">
    <source>
        <dbReference type="EMBL" id="KAG6394329.1"/>
    </source>
</evidence>
<evidence type="ECO:0000259" key="2">
    <source>
        <dbReference type="PROSITE" id="PS50011"/>
    </source>
</evidence>
<dbReference type="InterPro" id="IPR008271">
    <property type="entry name" value="Ser/Thr_kinase_AS"/>
</dbReference>
<dbReference type="EMBL" id="PNBA02000017">
    <property type="protein sequence ID" value="KAG6394329.1"/>
    <property type="molecule type" value="Genomic_DNA"/>
</dbReference>
<feature type="transmembrane region" description="Helical" evidence="1">
    <location>
        <begin position="618"/>
        <end position="638"/>
    </location>
</feature>
<dbReference type="SMART" id="SM00220">
    <property type="entry name" value="S_TKc"/>
    <property type="match status" value="1"/>
</dbReference>
<evidence type="ECO:0000313" key="4">
    <source>
        <dbReference type="Proteomes" id="UP000298416"/>
    </source>
</evidence>
<comment type="caution">
    <text evidence="3">The sequence shown here is derived from an EMBL/GenBank/DDBJ whole genome shotgun (WGS) entry which is preliminary data.</text>
</comment>
<dbReference type="Gene3D" id="1.10.510.10">
    <property type="entry name" value="Transferase(Phosphotransferase) domain 1"/>
    <property type="match status" value="1"/>
</dbReference>
<dbReference type="PROSITE" id="PS50011">
    <property type="entry name" value="PROTEIN_KINASE_DOM"/>
    <property type="match status" value="1"/>
</dbReference>
<dbReference type="GO" id="GO:0005524">
    <property type="term" value="F:ATP binding"/>
    <property type="evidence" value="ECO:0007669"/>
    <property type="project" value="InterPro"/>
</dbReference>
<dbReference type="GO" id="GO:0004672">
    <property type="term" value="F:protein kinase activity"/>
    <property type="evidence" value="ECO:0007669"/>
    <property type="project" value="InterPro"/>
</dbReference>
<dbReference type="PANTHER" id="PTHR47987">
    <property type="entry name" value="OS08G0249100 PROTEIN"/>
    <property type="match status" value="1"/>
</dbReference>
<dbReference type="Pfam" id="PF00069">
    <property type="entry name" value="Pkinase"/>
    <property type="match status" value="1"/>
</dbReference>
<name>A0A8X8WHW3_SALSN</name>
<dbReference type="InterPro" id="IPR046958">
    <property type="entry name" value="RBK1/2/STUNTED"/>
</dbReference>
<dbReference type="InterPro" id="IPR000719">
    <property type="entry name" value="Prot_kinase_dom"/>
</dbReference>
<dbReference type="Proteomes" id="UP000298416">
    <property type="component" value="Unassembled WGS sequence"/>
</dbReference>
<proteinExistence type="predicted"/>
<dbReference type="PANTHER" id="PTHR47987:SF37">
    <property type="entry name" value="PROTEIN KINASE DOMAIN-CONTAINING PROTEIN"/>
    <property type="match status" value="1"/>
</dbReference>
<dbReference type="FunFam" id="3.30.200.20:FF:000482">
    <property type="entry name" value="probable serine/threonine-protein kinase PBL7"/>
    <property type="match status" value="1"/>
</dbReference>
<organism evidence="3">
    <name type="scientific">Salvia splendens</name>
    <name type="common">Scarlet sage</name>
    <dbReference type="NCBI Taxonomy" id="180675"/>
    <lineage>
        <taxon>Eukaryota</taxon>
        <taxon>Viridiplantae</taxon>
        <taxon>Streptophyta</taxon>
        <taxon>Embryophyta</taxon>
        <taxon>Tracheophyta</taxon>
        <taxon>Spermatophyta</taxon>
        <taxon>Magnoliopsida</taxon>
        <taxon>eudicotyledons</taxon>
        <taxon>Gunneridae</taxon>
        <taxon>Pentapetalae</taxon>
        <taxon>asterids</taxon>
        <taxon>lamiids</taxon>
        <taxon>Lamiales</taxon>
        <taxon>Lamiaceae</taxon>
        <taxon>Nepetoideae</taxon>
        <taxon>Mentheae</taxon>
        <taxon>Salviinae</taxon>
        <taxon>Salvia</taxon>
        <taxon>Salvia subgen. Calosphace</taxon>
        <taxon>core Calosphace</taxon>
    </lineage>
</organism>
<dbReference type="InterPro" id="IPR011009">
    <property type="entry name" value="Kinase-like_dom_sf"/>
</dbReference>
<evidence type="ECO:0000256" key="1">
    <source>
        <dbReference type="SAM" id="Phobius"/>
    </source>
</evidence>
<dbReference type="SUPFAM" id="SSF56112">
    <property type="entry name" value="Protein kinase-like (PK-like)"/>
    <property type="match status" value="1"/>
</dbReference>
<dbReference type="PROSITE" id="PS00108">
    <property type="entry name" value="PROTEIN_KINASE_ST"/>
    <property type="match status" value="1"/>
</dbReference>